<dbReference type="InParanoid" id="A0A401G9Z7"/>
<dbReference type="RefSeq" id="XP_027609905.1">
    <property type="nucleotide sequence ID" value="XM_027754104.1"/>
</dbReference>
<comment type="caution">
    <text evidence="3">The sequence shown here is derived from an EMBL/GenBank/DDBJ whole genome shotgun (WGS) entry which is preliminary data.</text>
</comment>
<dbReference type="Proteomes" id="UP000287166">
    <property type="component" value="Unassembled WGS sequence"/>
</dbReference>
<keyword evidence="4" id="KW-1185">Reference proteome</keyword>
<evidence type="ECO:0000313" key="4">
    <source>
        <dbReference type="Proteomes" id="UP000287166"/>
    </source>
</evidence>
<accession>A0A401G9Z7</accession>
<sequence length="366" mass="41587">MLSPLQGTVIYACLSDRYKSPIRNRERNATAMSSAQGAELQTLVRTLSTLQRIYFSSVAALAWLVFDITITLGEEYEFIWKARWSFPKVLYLAARYYGLFNLAYYISVRLFQKTSKVSFTSHELGNDHVPISCRAWVWFDGFSNSVFFTTTVNMLFVLRVHALYEKKKTMLAFLLFLFFAEFIVEVICTALTVHSVTINDRTPGLPILGCSSSTVPHWTLMSWIPCLIVACIFYILTAYKLAKNMDVHNWFNLKLFLSRLHAHPLMDVFYRDGSIFFGMIFLVILLNTVFNVIGGTYLEIGAPWLSATYSVAGSRLVLNLKTISASPNSTLEMRSFSVAPGTFRAASNVHDGTETYSIPLHRRSEH</sequence>
<feature type="domain" description="DUF6533" evidence="2">
    <location>
        <begin position="56"/>
        <end position="100"/>
    </location>
</feature>
<gene>
    <name evidence="3" type="ORF">SCP_0201890</name>
</gene>
<evidence type="ECO:0000256" key="1">
    <source>
        <dbReference type="SAM" id="Phobius"/>
    </source>
</evidence>
<feature type="transmembrane region" description="Helical" evidence="1">
    <location>
        <begin position="215"/>
        <end position="236"/>
    </location>
</feature>
<dbReference type="EMBL" id="BFAD01000002">
    <property type="protein sequence ID" value="GBE78992.1"/>
    <property type="molecule type" value="Genomic_DNA"/>
</dbReference>
<evidence type="ECO:0000259" key="2">
    <source>
        <dbReference type="Pfam" id="PF20151"/>
    </source>
</evidence>
<dbReference type="Pfam" id="PF20151">
    <property type="entry name" value="DUF6533"/>
    <property type="match status" value="1"/>
</dbReference>
<keyword evidence="1" id="KW-0472">Membrane</keyword>
<reference evidence="3 4" key="1">
    <citation type="journal article" date="2018" name="Sci. Rep.">
        <title>Genome sequence of the cauliflower mushroom Sparassis crispa (Hanabiratake) and its association with beneficial usage.</title>
        <authorList>
            <person name="Kiyama R."/>
            <person name="Furutani Y."/>
            <person name="Kawaguchi K."/>
            <person name="Nakanishi T."/>
        </authorList>
    </citation>
    <scope>NUCLEOTIDE SEQUENCE [LARGE SCALE GENOMIC DNA]</scope>
</reference>
<protein>
    <recommendedName>
        <fullName evidence="2">DUF6533 domain-containing protein</fullName>
    </recommendedName>
</protein>
<dbReference type="AlphaFoldDB" id="A0A401G9Z7"/>
<dbReference type="GeneID" id="38775909"/>
<keyword evidence="1" id="KW-1133">Transmembrane helix</keyword>
<evidence type="ECO:0000313" key="3">
    <source>
        <dbReference type="EMBL" id="GBE78992.1"/>
    </source>
</evidence>
<keyword evidence="1" id="KW-0812">Transmembrane</keyword>
<organism evidence="3 4">
    <name type="scientific">Sparassis crispa</name>
    <dbReference type="NCBI Taxonomy" id="139825"/>
    <lineage>
        <taxon>Eukaryota</taxon>
        <taxon>Fungi</taxon>
        <taxon>Dikarya</taxon>
        <taxon>Basidiomycota</taxon>
        <taxon>Agaricomycotina</taxon>
        <taxon>Agaricomycetes</taxon>
        <taxon>Polyporales</taxon>
        <taxon>Sparassidaceae</taxon>
        <taxon>Sparassis</taxon>
    </lineage>
</organism>
<feature type="transmembrane region" description="Helical" evidence="1">
    <location>
        <begin position="170"/>
        <end position="195"/>
    </location>
</feature>
<name>A0A401G9Z7_9APHY</name>
<feature type="transmembrane region" description="Helical" evidence="1">
    <location>
        <begin position="275"/>
        <end position="294"/>
    </location>
</feature>
<feature type="transmembrane region" description="Helical" evidence="1">
    <location>
        <begin position="85"/>
        <end position="106"/>
    </location>
</feature>
<dbReference type="OrthoDB" id="2638860at2759"/>
<proteinExistence type="predicted"/>
<feature type="transmembrane region" description="Helical" evidence="1">
    <location>
        <begin position="135"/>
        <end position="158"/>
    </location>
</feature>
<dbReference type="InterPro" id="IPR045340">
    <property type="entry name" value="DUF6533"/>
</dbReference>